<evidence type="ECO:0000313" key="1">
    <source>
        <dbReference type="EMBL" id="SEO85970.1"/>
    </source>
</evidence>
<dbReference type="AlphaFoldDB" id="A0A1H8T4M4"/>
<dbReference type="Proteomes" id="UP000199126">
    <property type="component" value="Unassembled WGS sequence"/>
</dbReference>
<organism evidence="1 2">
    <name type="scientific">Halogranum amylolyticum</name>
    <dbReference type="NCBI Taxonomy" id="660520"/>
    <lineage>
        <taxon>Archaea</taxon>
        <taxon>Methanobacteriati</taxon>
        <taxon>Methanobacteriota</taxon>
        <taxon>Stenosarchaea group</taxon>
        <taxon>Halobacteria</taxon>
        <taxon>Halobacteriales</taxon>
        <taxon>Haloferacaceae</taxon>
    </lineage>
</organism>
<dbReference type="RefSeq" id="WP_089824761.1">
    <property type="nucleotide sequence ID" value="NZ_FODV01000006.1"/>
</dbReference>
<reference evidence="2" key="1">
    <citation type="submission" date="2016-10" db="EMBL/GenBank/DDBJ databases">
        <authorList>
            <person name="Varghese N."/>
            <person name="Submissions S."/>
        </authorList>
    </citation>
    <scope>NUCLEOTIDE SEQUENCE [LARGE SCALE GENOMIC DNA]</scope>
    <source>
        <strain evidence="2">CGMCC 1.10121</strain>
    </source>
</reference>
<protein>
    <submittedName>
        <fullName evidence="1">Uncharacterized protein</fullName>
    </submittedName>
</protein>
<proteinExistence type="predicted"/>
<gene>
    <name evidence="1" type="ORF">SAMN04487948_10619</name>
</gene>
<name>A0A1H8T4M4_9EURY</name>
<accession>A0A1H8T4M4</accession>
<dbReference type="OrthoDB" id="380840at2157"/>
<sequence length="69" mass="7362">MLSKLLGILGSKRSRQLSVVSTLAQAVLSFKRGQKKAAALFLGAAALSYKRSELGYIAQIAAKLLKKKA</sequence>
<keyword evidence="2" id="KW-1185">Reference proteome</keyword>
<dbReference type="EMBL" id="FODV01000006">
    <property type="protein sequence ID" value="SEO85970.1"/>
    <property type="molecule type" value="Genomic_DNA"/>
</dbReference>
<evidence type="ECO:0000313" key="2">
    <source>
        <dbReference type="Proteomes" id="UP000199126"/>
    </source>
</evidence>